<dbReference type="GO" id="GO:0005739">
    <property type="term" value="C:mitochondrion"/>
    <property type="evidence" value="ECO:0007669"/>
    <property type="project" value="UniProtKB-SubCell"/>
</dbReference>
<keyword evidence="8 10" id="KW-0520">NAD</keyword>
<dbReference type="PROSITE" id="PS51385">
    <property type="entry name" value="YJEF_N"/>
    <property type="match status" value="1"/>
</dbReference>
<keyword evidence="4 10" id="KW-0479">Metal-binding</keyword>
<evidence type="ECO:0000256" key="9">
    <source>
        <dbReference type="ARBA" id="ARBA00023235"/>
    </source>
</evidence>
<evidence type="ECO:0000256" key="6">
    <source>
        <dbReference type="ARBA" id="ARBA00022857"/>
    </source>
</evidence>
<dbReference type="STRING" id="56484.A0A1Y2EZU3"/>
<keyword evidence="10" id="KW-0496">Mitochondrion</keyword>
<comment type="function">
    <text evidence="10">Catalyzes the epimerization of the S- and R-forms of NAD(P)HX, a damaged form of NAD(P)H that is a result of enzymatic or heat-dependent hydration. This is a prerequisite for the S-specific NAD(P)H-hydrate dehydratase to allow the repair of both epimers of NAD(P)HX.</text>
</comment>
<dbReference type="Proteomes" id="UP000193685">
    <property type="component" value="Unassembled WGS sequence"/>
</dbReference>
<proteinExistence type="inferred from homology"/>
<comment type="caution">
    <text evidence="12">The sequence shown here is derived from an EMBL/GenBank/DDBJ whole genome shotgun (WGS) entry which is preliminary data.</text>
</comment>
<comment type="catalytic activity">
    <reaction evidence="2 10">
        <text>(6R)-NADPHX = (6S)-NADPHX</text>
        <dbReference type="Rhea" id="RHEA:32227"/>
        <dbReference type="ChEBI" id="CHEBI:64076"/>
        <dbReference type="ChEBI" id="CHEBI:64077"/>
        <dbReference type="EC" id="5.1.99.6"/>
    </reaction>
</comment>
<evidence type="ECO:0000256" key="3">
    <source>
        <dbReference type="ARBA" id="ARBA00012228"/>
    </source>
</evidence>
<protein>
    <recommendedName>
        <fullName evidence="3 10">NAD(P)H-hydrate epimerase</fullName>
        <ecNumber evidence="3 10">5.1.99.6</ecNumber>
    </recommendedName>
    <alternativeName>
        <fullName evidence="10">NAD(P)HX epimerase</fullName>
    </alternativeName>
</protein>
<evidence type="ECO:0000256" key="4">
    <source>
        <dbReference type="ARBA" id="ARBA00022723"/>
    </source>
</evidence>
<gene>
    <name evidence="12" type="ORF">BCR37DRAFT_351137</name>
</gene>
<feature type="binding site" evidence="10">
    <location>
        <position position="168"/>
    </location>
    <ligand>
        <name>(6S)-NADPHX</name>
        <dbReference type="ChEBI" id="CHEBI:64076"/>
    </ligand>
</feature>
<dbReference type="InterPro" id="IPR004443">
    <property type="entry name" value="YjeF_N_dom"/>
</dbReference>
<dbReference type="GO" id="GO:0046872">
    <property type="term" value="F:metal ion binding"/>
    <property type="evidence" value="ECO:0007669"/>
    <property type="project" value="UniProtKB-KW"/>
</dbReference>
<evidence type="ECO:0000256" key="2">
    <source>
        <dbReference type="ARBA" id="ARBA00000909"/>
    </source>
</evidence>
<dbReference type="OMA" id="RHLFHYG"/>
<keyword evidence="9 10" id="KW-0413">Isomerase</keyword>
<dbReference type="GeneID" id="63784648"/>
<comment type="subcellular location">
    <subcellularLocation>
        <location evidence="10">Cytoplasm</location>
    </subcellularLocation>
    <subcellularLocation>
        <location evidence="10">Mitochondrion</location>
    </subcellularLocation>
</comment>
<dbReference type="OrthoDB" id="10064708at2759"/>
<comment type="catalytic activity">
    <reaction evidence="1 10">
        <text>(6R)-NADHX = (6S)-NADHX</text>
        <dbReference type="Rhea" id="RHEA:32215"/>
        <dbReference type="ChEBI" id="CHEBI:64074"/>
        <dbReference type="ChEBI" id="CHEBI:64075"/>
        <dbReference type="EC" id="5.1.99.6"/>
    </reaction>
</comment>
<comment type="caution">
    <text evidence="10">Lacks conserved residue(s) required for the propagation of feature annotation.</text>
</comment>
<dbReference type="InterPro" id="IPR032976">
    <property type="entry name" value="YJEFN_prot_NAXE-like"/>
</dbReference>
<feature type="domain" description="YjeF N-terminal" evidence="11">
    <location>
        <begin position="9"/>
        <end position="229"/>
    </location>
</feature>
<dbReference type="EMBL" id="MCFI01000021">
    <property type="protein sequence ID" value="ORY76977.1"/>
    <property type="molecule type" value="Genomic_DNA"/>
</dbReference>
<dbReference type="GO" id="GO:0000166">
    <property type="term" value="F:nucleotide binding"/>
    <property type="evidence" value="ECO:0007669"/>
    <property type="project" value="UniProtKB-KW"/>
</dbReference>
<keyword evidence="7 10" id="KW-0630">Potassium</keyword>
<dbReference type="Pfam" id="PF03853">
    <property type="entry name" value="YjeF_N"/>
    <property type="match status" value="1"/>
</dbReference>
<name>A0A1Y2EZU3_PROLT</name>
<dbReference type="HAMAP" id="MF_01966">
    <property type="entry name" value="NADHX_epimerase"/>
    <property type="match status" value="1"/>
</dbReference>
<organism evidence="12 13">
    <name type="scientific">Protomyces lactucae-debilis</name>
    <dbReference type="NCBI Taxonomy" id="2754530"/>
    <lineage>
        <taxon>Eukaryota</taxon>
        <taxon>Fungi</taxon>
        <taxon>Dikarya</taxon>
        <taxon>Ascomycota</taxon>
        <taxon>Taphrinomycotina</taxon>
        <taxon>Taphrinomycetes</taxon>
        <taxon>Taphrinales</taxon>
        <taxon>Protomycetaceae</taxon>
        <taxon>Protomyces</taxon>
    </lineage>
</organism>
<evidence type="ECO:0000256" key="7">
    <source>
        <dbReference type="ARBA" id="ARBA00022958"/>
    </source>
</evidence>
<evidence type="ECO:0000256" key="1">
    <source>
        <dbReference type="ARBA" id="ARBA00000013"/>
    </source>
</evidence>
<dbReference type="PANTHER" id="PTHR13232:SF10">
    <property type="entry name" value="NAD(P)H-HYDRATE EPIMERASE"/>
    <property type="match status" value="1"/>
</dbReference>
<dbReference type="Gene3D" id="3.40.50.10260">
    <property type="entry name" value="YjeF N-terminal domain"/>
    <property type="match status" value="1"/>
</dbReference>
<dbReference type="InterPro" id="IPR036652">
    <property type="entry name" value="YjeF_N_dom_sf"/>
</dbReference>
<feature type="binding site" evidence="10">
    <location>
        <begin position="69"/>
        <end position="73"/>
    </location>
    <ligand>
        <name>(6S)-NADPHX</name>
        <dbReference type="ChEBI" id="CHEBI:64076"/>
    </ligand>
</feature>
<feature type="binding site" evidence="10">
    <location>
        <position position="70"/>
    </location>
    <ligand>
        <name>K(+)</name>
        <dbReference type="ChEBI" id="CHEBI:29103"/>
    </ligand>
</feature>
<dbReference type="EC" id="5.1.99.6" evidence="3 10"/>
<feature type="binding site" evidence="10">
    <location>
        <position position="171"/>
    </location>
    <ligand>
        <name>K(+)</name>
        <dbReference type="ChEBI" id="CHEBI:29103"/>
    </ligand>
</feature>
<feature type="binding site" evidence="10">
    <location>
        <begin position="137"/>
        <end position="143"/>
    </location>
    <ligand>
        <name>(6S)-NADPHX</name>
        <dbReference type="ChEBI" id="CHEBI:64076"/>
    </ligand>
</feature>
<dbReference type="GO" id="GO:0052856">
    <property type="term" value="F:NAD(P)HX epimerase activity"/>
    <property type="evidence" value="ECO:0007669"/>
    <property type="project" value="UniProtKB-UniRule"/>
</dbReference>
<keyword evidence="10" id="KW-0963">Cytoplasm</keyword>
<feature type="binding site" evidence="10">
    <location>
        <position position="133"/>
    </location>
    <ligand>
        <name>K(+)</name>
        <dbReference type="ChEBI" id="CHEBI:29103"/>
    </ligand>
</feature>
<evidence type="ECO:0000256" key="5">
    <source>
        <dbReference type="ARBA" id="ARBA00022741"/>
    </source>
</evidence>
<accession>A0A1Y2EZU3</accession>
<evidence type="ECO:0000256" key="8">
    <source>
        <dbReference type="ARBA" id="ARBA00023027"/>
    </source>
</evidence>
<evidence type="ECO:0000259" key="11">
    <source>
        <dbReference type="PROSITE" id="PS51385"/>
    </source>
</evidence>
<dbReference type="AlphaFoldDB" id="A0A1Y2EZU3"/>
<dbReference type="PANTHER" id="PTHR13232">
    <property type="entry name" value="NAD(P)H-HYDRATE EPIMERASE"/>
    <property type="match status" value="1"/>
</dbReference>
<evidence type="ECO:0000256" key="10">
    <source>
        <dbReference type="HAMAP-Rule" id="MF_03159"/>
    </source>
</evidence>
<dbReference type="SUPFAM" id="SSF64153">
    <property type="entry name" value="YjeF N-terminal domain-like"/>
    <property type="match status" value="1"/>
</dbReference>
<dbReference type="RefSeq" id="XP_040722817.1">
    <property type="nucleotide sequence ID" value="XM_040868049.1"/>
</dbReference>
<keyword evidence="6" id="KW-0521">NADP</keyword>
<reference evidence="12 13" key="1">
    <citation type="submission" date="2016-07" db="EMBL/GenBank/DDBJ databases">
        <title>Pervasive Adenine N6-methylation of Active Genes in Fungi.</title>
        <authorList>
            <consortium name="DOE Joint Genome Institute"/>
            <person name="Mondo S.J."/>
            <person name="Dannebaum R.O."/>
            <person name="Kuo R.C."/>
            <person name="Labutti K."/>
            <person name="Haridas S."/>
            <person name="Kuo A."/>
            <person name="Salamov A."/>
            <person name="Ahrendt S.R."/>
            <person name="Lipzen A."/>
            <person name="Sullivan W."/>
            <person name="Andreopoulos W.B."/>
            <person name="Clum A."/>
            <person name="Lindquist E."/>
            <person name="Daum C."/>
            <person name="Ramamoorthy G.K."/>
            <person name="Gryganskyi A."/>
            <person name="Culley D."/>
            <person name="Magnuson J.K."/>
            <person name="James T.Y."/>
            <person name="O'Malley M.A."/>
            <person name="Stajich J.E."/>
            <person name="Spatafora J.W."/>
            <person name="Visel A."/>
            <person name="Grigoriev I.V."/>
        </authorList>
    </citation>
    <scope>NUCLEOTIDE SEQUENCE [LARGE SCALE GENOMIC DNA]</scope>
    <source>
        <strain evidence="12 13">12-1054</strain>
    </source>
</reference>
<keyword evidence="5 10" id="KW-0547">Nucleotide-binding</keyword>
<comment type="similarity">
    <text evidence="10">Belongs to the NnrE/AIBP family.</text>
</comment>
<keyword evidence="13" id="KW-1185">Reference proteome</keyword>
<sequence length="242" mass="26150">MQYLSAKDAAALDDLLMSPETGFELAQLMELAGLSVAQAAHKMLQEREKGKPAAANAQNRVLIICGPGNNGGDGLVAARHLQQLSHDVQIWYPKPKKGIYEGLVKQLNYLKIPVSNSSNQSPQPLRQYDLIVDAIFGFSFSGEVRSPFDAIIQDLSQLPRSVPVLSVDAPSSWHIDDGRPSSGPGRDFCPAALISLSAPKRLAAHFQGRQFLGGRFLGPELQAAYGLPAYPGTDHVVELPKL</sequence>
<dbReference type="NCBIfam" id="TIGR00197">
    <property type="entry name" value="yjeF_nterm"/>
    <property type="match status" value="1"/>
</dbReference>
<evidence type="ECO:0000313" key="12">
    <source>
        <dbReference type="EMBL" id="ORY76977.1"/>
    </source>
</evidence>
<comment type="cofactor">
    <cofactor evidence="10">
        <name>K(+)</name>
        <dbReference type="ChEBI" id="CHEBI:29103"/>
    </cofactor>
    <text evidence="10">Binds 1 potassium ion per subunit.</text>
</comment>
<evidence type="ECO:0000313" key="13">
    <source>
        <dbReference type="Proteomes" id="UP000193685"/>
    </source>
</evidence>